<dbReference type="Pfam" id="PF14748">
    <property type="entry name" value="P5CR_dimer"/>
    <property type="match status" value="1"/>
</dbReference>
<dbReference type="GO" id="GO:0055129">
    <property type="term" value="P:L-proline biosynthetic process"/>
    <property type="evidence" value="ECO:0007669"/>
    <property type="project" value="UniProtKB-UniRule"/>
</dbReference>
<dbReference type="PANTHER" id="PTHR11645:SF0">
    <property type="entry name" value="PYRROLINE-5-CARBOXYLATE REDUCTASE 3"/>
    <property type="match status" value="1"/>
</dbReference>
<protein>
    <recommendedName>
        <fullName evidence="10 11">Pyrroline-5-carboxylate reductase</fullName>
        <shortName evidence="10">P5C reductase</shortName>
        <shortName evidence="10">P5CR</shortName>
        <ecNumber evidence="10 11">1.5.1.2</ecNumber>
    </recommendedName>
    <alternativeName>
        <fullName evidence="10">PCA reductase</fullName>
    </alternativeName>
</protein>
<evidence type="ECO:0000256" key="12">
    <source>
        <dbReference type="PIRSR" id="PIRSR000193-1"/>
    </source>
</evidence>
<feature type="binding site" evidence="12">
    <location>
        <position position="56"/>
    </location>
    <ligand>
        <name>NADPH</name>
        <dbReference type="ChEBI" id="CHEBI:57783"/>
    </ligand>
</feature>
<evidence type="ECO:0000256" key="7">
    <source>
        <dbReference type="ARBA" id="ARBA00023002"/>
    </source>
</evidence>
<comment type="function">
    <text evidence="10">Catalyzes the reduction of 1-pyrroline-5-carboxylate (PCA) to L-proline.</text>
</comment>
<dbReference type="GO" id="GO:0004735">
    <property type="term" value="F:pyrroline-5-carboxylate reductase activity"/>
    <property type="evidence" value="ECO:0007669"/>
    <property type="project" value="UniProtKB-UniRule"/>
</dbReference>
<comment type="catalytic activity">
    <reaction evidence="8 10">
        <text>L-proline + NAD(+) = (S)-1-pyrroline-5-carboxylate + NADH + 2 H(+)</text>
        <dbReference type="Rhea" id="RHEA:14105"/>
        <dbReference type="ChEBI" id="CHEBI:15378"/>
        <dbReference type="ChEBI" id="CHEBI:17388"/>
        <dbReference type="ChEBI" id="CHEBI:57540"/>
        <dbReference type="ChEBI" id="CHEBI:57945"/>
        <dbReference type="ChEBI" id="CHEBI:60039"/>
        <dbReference type="EC" id="1.5.1.2"/>
    </reaction>
</comment>
<evidence type="ECO:0000259" key="14">
    <source>
        <dbReference type="Pfam" id="PF14748"/>
    </source>
</evidence>
<dbReference type="HOGENOM" id="CLU_042344_0_1_6"/>
<gene>
    <name evidence="10" type="primary">proC</name>
    <name evidence="15" type="ordered locus">M5M_11305</name>
</gene>
<evidence type="ECO:0000256" key="2">
    <source>
        <dbReference type="ARBA" id="ARBA00005525"/>
    </source>
</evidence>
<dbReference type="SUPFAM" id="SSF51735">
    <property type="entry name" value="NAD(P)-binding Rossmann-fold domains"/>
    <property type="match status" value="1"/>
</dbReference>
<feature type="binding site" evidence="12">
    <location>
        <begin position="8"/>
        <end position="13"/>
    </location>
    <ligand>
        <name>NADP(+)</name>
        <dbReference type="ChEBI" id="CHEBI:58349"/>
    </ligand>
</feature>
<comment type="catalytic activity">
    <reaction evidence="9 10">
        <text>L-proline + NADP(+) = (S)-1-pyrroline-5-carboxylate + NADPH + 2 H(+)</text>
        <dbReference type="Rhea" id="RHEA:14109"/>
        <dbReference type="ChEBI" id="CHEBI:15378"/>
        <dbReference type="ChEBI" id="CHEBI:17388"/>
        <dbReference type="ChEBI" id="CHEBI:57783"/>
        <dbReference type="ChEBI" id="CHEBI:58349"/>
        <dbReference type="ChEBI" id="CHEBI:60039"/>
        <dbReference type="EC" id="1.5.1.2"/>
    </reaction>
</comment>
<comment type="pathway">
    <text evidence="1 10">Amino-acid biosynthesis; L-proline biosynthesis; L-proline from L-glutamate 5-semialdehyde: step 1/1.</text>
</comment>
<dbReference type="PANTHER" id="PTHR11645">
    <property type="entry name" value="PYRROLINE-5-CARBOXYLATE REDUCTASE"/>
    <property type="match status" value="1"/>
</dbReference>
<keyword evidence="7 10" id="KW-0560">Oxidoreductase</keyword>
<dbReference type="InterPro" id="IPR036291">
    <property type="entry name" value="NAD(P)-bd_dom_sf"/>
</dbReference>
<dbReference type="Gene3D" id="1.10.3730.10">
    <property type="entry name" value="ProC C-terminal domain-like"/>
    <property type="match status" value="1"/>
</dbReference>
<feature type="domain" description="Pyrroline-5-carboxylate reductase dimerisation" evidence="14">
    <location>
        <begin position="161"/>
        <end position="265"/>
    </location>
</feature>
<evidence type="ECO:0000256" key="5">
    <source>
        <dbReference type="ARBA" id="ARBA00022650"/>
    </source>
</evidence>
<evidence type="ECO:0000313" key="15">
    <source>
        <dbReference type="EMBL" id="AFU99438.1"/>
    </source>
</evidence>
<dbReference type="InterPro" id="IPR029036">
    <property type="entry name" value="P5CR_dimer"/>
</dbReference>
<evidence type="ECO:0000256" key="11">
    <source>
        <dbReference type="NCBIfam" id="TIGR00112"/>
    </source>
</evidence>
<keyword evidence="4 10" id="KW-0028">Amino-acid biosynthesis</keyword>
<proteinExistence type="inferred from homology"/>
<organism evidence="15 16">
    <name type="scientific">Simiduia agarivorans (strain DSM 21679 / JCM 13881 / BCRC 17597 / SA1)</name>
    <dbReference type="NCBI Taxonomy" id="1117647"/>
    <lineage>
        <taxon>Bacteria</taxon>
        <taxon>Pseudomonadati</taxon>
        <taxon>Pseudomonadota</taxon>
        <taxon>Gammaproteobacteria</taxon>
        <taxon>Cellvibrionales</taxon>
        <taxon>Cellvibrionaceae</taxon>
        <taxon>Simiduia</taxon>
    </lineage>
</organism>
<evidence type="ECO:0000256" key="3">
    <source>
        <dbReference type="ARBA" id="ARBA00022490"/>
    </source>
</evidence>
<dbReference type="InterPro" id="IPR000304">
    <property type="entry name" value="Pyrroline-COOH_reductase"/>
</dbReference>
<dbReference type="PIRSF" id="PIRSF000193">
    <property type="entry name" value="Pyrrol-5-carb_rd"/>
    <property type="match status" value="1"/>
</dbReference>
<keyword evidence="6 10" id="KW-0521">NADP</keyword>
<dbReference type="InterPro" id="IPR028939">
    <property type="entry name" value="P5C_Rdtase_cat_N"/>
</dbReference>
<keyword evidence="5 10" id="KW-0641">Proline biosynthesis</keyword>
<dbReference type="GO" id="GO:0005737">
    <property type="term" value="C:cytoplasm"/>
    <property type="evidence" value="ECO:0007669"/>
    <property type="project" value="UniProtKB-SubCell"/>
</dbReference>
<comment type="similarity">
    <text evidence="2 10">Belongs to the pyrroline-5-carboxylate reductase family.</text>
</comment>
<evidence type="ECO:0000256" key="6">
    <source>
        <dbReference type="ARBA" id="ARBA00022857"/>
    </source>
</evidence>
<evidence type="ECO:0000256" key="8">
    <source>
        <dbReference type="ARBA" id="ARBA00050547"/>
    </source>
</evidence>
<dbReference type="OrthoDB" id="9805754at2"/>
<dbReference type="FunFam" id="1.10.3730.10:FF:000001">
    <property type="entry name" value="Pyrroline-5-carboxylate reductase"/>
    <property type="match status" value="1"/>
</dbReference>
<dbReference type="STRING" id="1117647.M5M_11305"/>
<keyword evidence="16" id="KW-1185">Reference proteome</keyword>
<sequence length="272" mass="28942">MSYTIGFIGAGNMSGAIIGGMIAKGIAPERIIASNRGREKLDALQSKFGIRVAQDNLEAAQADVVVLSVKPQMMKAVCEALKPGLGHNPLLVTVAAGLEVSSYQRWLGDHIALVRCMPNTPSLVGKGASGLYANDNVSAAQRQQVEQLMQSVGITQWVEKESLINAVIAVAGSSPAYCFLIMEAMIEEGVRQGLTHAVAKALTIQALAGAAELAAQSDVEVDELKRRVMSPGGTTEQAIFSLEDGNLREIFSRAMQRCANRADEMAKQMGEQ</sequence>
<name>K4KMW6_SIMAS</name>
<evidence type="ECO:0000256" key="10">
    <source>
        <dbReference type="HAMAP-Rule" id="MF_01925"/>
    </source>
</evidence>
<dbReference type="NCBIfam" id="TIGR00112">
    <property type="entry name" value="proC"/>
    <property type="match status" value="1"/>
</dbReference>
<evidence type="ECO:0000256" key="4">
    <source>
        <dbReference type="ARBA" id="ARBA00022605"/>
    </source>
</evidence>
<evidence type="ECO:0000313" key="16">
    <source>
        <dbReference type="Proteomes" id="UP000000466"/>
    </source>
</evidence>
<accession>K4KMW6</accession>
<dbReference type="SUPFAM" id="SSF48179">
    <property type="entry name" value="6-phosphogluconate dehydrogenase C-terminal domain-like"/>
    <property type="match status" value="1"/>
</dbReference>
<dbReference type="UniPathway" id="UPA00098">
    <property type="reaction ID" value="UER00361"/>
</dbReference>
<evidence type="ECO:0000256" key="1">
    <source>
        <dbReference type="ARBA" id="ARBA00005205"/>
    </source>
</evidence>
<evidence type="ECO:0000256" key="9">
    <source>
        <dbReference type="ARBA" id="ARBA00052690"/>
    </source>
</evidence>
<feature type="domain" description="Pyrroline-5-carboxylate reductase catalytic N-terminal" evidence="13">
    <location>
        <begin position="4"/>
        <end position="97"/>
    </location>
</feature>
<evidence type="ECO:0000259" key="13">
    <source>
        <dbReference type="Pfam" id="PF03807"/>
    </source>
</evidence>
<dbReference type="HAMAP" id="MF_01925">
    <property type="entry name" value="P5C_reductase"/>
    <property type="match status" value="1"/>
</dbReference>
<dbReference type="Proteomes" id="UP000000466">
    <property type="component" value="Chromosome"/>
</dbReference>
<dbReference type="Gene3D" id="3.40.50.720">
    <property type="entry name" value="NAD(P)-binding Rossmann-like Domain"/>
    <property type="match status" value="1"/>
</dbReference>
<dbReference type="KEGG" id="saga:M5M_11305"/>
<reference evidence="15 16" key="1">
    <citation type="journal article" date="2013" name="Genome Announc.">
        <title>Complete genome sequence of Simiduia agarivorans SA1(T), a marine bacterium able to degrade a variety of polysaccharides.</title>
        <authorList>
            <person name="Lin S.Y."/>
            <person name="Shieh W.Y."/>
            <person name="Chen J.S."/>
            <person name="Tang S.L."/>
        </authorList>
    </citation>
    <scope>NUCLEOTIDE SEQUENCE [LARGE SCALE GENOMIC DNA]</scope>
    <source>
        <strain evidence="16">DSM 21679 / JCM 13881 / BCRC 17597 / SA1</strain>
    </source>
</reference>
<keyword evidence="3 10" id="KW-0963">Cytoplasm</keyword>
<dbReference type="Pfam" id="PF03807">
    <property type="entry name" value="F420_oxidored"/>
    <property type="match status" value="1"/>
</dbReference>
<dbReference type="InterPro" id="IPR008927">
    <property type="entry name" value="6-PGluconate_DH-like_C_sf"/>
</dbReference>
<dbReference type="AlphaFoldDB" id="K4KMW6"/>
<dbReference type="EC" id="1.5.1.2" evidence="10 11"/>
<dbReference type="EMBL" id="CP003746">
    <property type="protein sequence ID" value="AFU99438.1"/>
    <property type="molecule type" value="Genomic_DNA"/>
</dbReference>
<dbReference type="FunFam" id="3.40.50.720:FF:000105">
    <property type="entry name" value="Pyrroline-5-carboxylate reductase"/>
    <property type="match status" value="1"/>
</dbReference>
<dbReference type="RefSeq" id="WP_015047602.1">
    <property type="nucleotide sequence ID" value="NC_018868.3"/>
</dbReference>
<comment type="subcellular location">
    <subcellularLocation>
        <location evidence="10">Cytoplasm</location>
    </subcellularLocation>
</comment>
<dbReference type="eggNOG" id="COG0345">
    <property type="taxonomic scope" value="Bacteria"/>
</dbReference>